<feature type="transmembrane region" description="Helical" evidence="2">
    <location>
        <begin position="55"/>
        <end position="77"/>
    </location>
</feature>
<evidence type="ECO:0000256" key="1">
    <source>
        <dbReference type="SAM" id="MobiDB-lite"/>
    </source>
</evidence>
<dbReference type="PANTHER" id="PTHR36329">
    <property type="entry name" value="TRANSMEMBRANE PROTEIN"/>
    <property type="match status" value="1"/>
</dbReference>
<proteinExistence type="predicted"/>
<sequence length="340" mass="38998">MQQASASSPPPGAQQWLPAAPVDVTWVLAIWAASGFSWAFSSWRNRHFQANNLQWILAMVPLIKALQMALSFLFWYSCVHLQTCSLWMSFGAYVTGILFQTASFVSFMLISHGYCIMCERLSIRERRTTAVLGCLLYLSLIGYKAAVPYFTVFLLINYFASFYIIFRRTSQNLIVLQEQLSFVEEEEIHSLHGTLNTKYTMFKRFQGTMQVAAVAFIMVYMRADDTPENYWFRVLVREWVQFCIFMYIGWNFRIPEASLHLPVIPPYDISMGDHHASYLQCGDGRSRFQRPRLSDQWHVGVRTGSGCSAQPLLVLVQNPSPTASPSGRTPKFQLDRDNQV</sequence>
<name>A0A835B291_9POAL</name>
<evidence type="ECO:0000313" key="3">
    <source>
        <dbReference type="EMBL" id="KAF8675720.1"/>
    </source>
</evidence>
<dbReference type="PANTHER" id="PTHR36329:SF1">
    <property type="entry name" value="TRANSMEMBRANE PROTEIN"/>
    <property type="match status" value="1"/>
</dbReference>
<reference evidence="3" key="1">
    <citation type="submission" date="2020-07" db="EMBL/GenBank/DDBJ databases">
        <title>Genome sequence and genetic diversity analysis of an under-domesticated orphan crop, white fonio (Digitaria exilis).</title>
        <authorList>
            <person name="Bennetzen J.L."/>
            <person name="Chen S."/>
            <person name="Ma X."/>
            <person name="Wang X."/>
            <person name="Yssel A.E.J."/>
            <person name="Chaluvadi S.R."/>
            <person name="Johnson M."/>
            <person name="Gangashetty P."/>
            <person name="Hamidou F."/>
            <person name="Sanogo M.D."/>
            <person name="Zwaenepoel A."/>
            <person name="Wallace J."/>
            <person name="Van De Peer Y."/>
            <person name="Van Deynze A."/>
        </authorList>
    </citation>
    <scope>NUCLEOTIDE SEQUENCE</scope>
    <source>
        <tissue evidence="3">Leaves</tissue>
    </source>
</reference>
<keyword evidence="2" id="KW-1133">Transmembrane helix</keyword>
<dbReference type="AlphaFoldDB" id="A0A835B291"/>
<dbReference type="Proteomes" id="UP000636709">
    <property type="component" value="Unassembled WGS sequence"/>
</dbReference>
<keyword evidence="4" id="KW-1185">Reference proteome</keyword>
<gene>
    <name evidence="3" type="ORF">HU200_047202</name>
</gene>
<evidence type="ECO:0000256" key="2">
    <source>
        <dbReference type="SAM" id="Phobius"/>
    </source>
</evidence>
<accession>A0A835B291</accession>
<feature type="transmembrane region" description="Helical" evidence="2">
    <location>
        <begin position="97"/>
        <end position="116"/>
    </location>
</feature>
<comment type="caution">
    <text evidence="3">The sequence shown here is derived from an EMBL/GenBank/DDBJ whole genome shotgun (WGS) entry which is preliminary data.</text>
</comment>
<organism evidence="3 4">
    <name type="scientific">Digitaria exilis</name>
    <dbReference type="NCBI Taxonomy" id="1010633"/>
    <lineage>
        <taxon>Eukaryota</taxon>
        <taxon>Viridiplantae</taxon>
        <taxon>Streptophyta</taxon>
        <taxon>Embryophyta</taxon>
        <taxon>Tracheophyta</taxon>
        <taxon>Spermatophyta</taxon>
        <taxon>Magnoliopsida</taxon>
        <taxon>Liliopsida</taxon>
        <taxon>Poales</taxon>
        <taxon>Poaceae</taxon>
        <taxon>PACMAD clade</taxon>
        <taxon>Panicoideae</taxon>
        <taxon>Panicodae</taxon>
        <taxon>Paniceae</taxon>
        <taxon>Anthephorinae</taxon>
        <taxon>Digitaria</taxon>
    </lineage>
</organism>
<evidence type="ECO:0000313" key="4">
    <source>
        <dbReference type="Proteomes" id="UP000636709"/>
    </source>
</evidence>
<protein>
    <submittedName>
        <fullName evidence="3">Uncharacterized protein</fullName>
    </submittedName>
</protein>
<dbReference type="EMBL" id="JACEFO010002177">
    <property type="protein sequence ID" value="KAF8675720.1"/>
    <property type="molecule type" value="Genomic_DNA"/>
</dbReference>
<feature type="transmembrane region" description="Helical" evidence="2">
    <location>
        <begin position="24"/>
        <end position="43"/>
    </location>
</feature>
<keyword evidence="2" id="KW-0812">Transmembrane</keyword>
<feature type="region of interest" description="Disordered" evidence="1">
    <location>
        <begin position="319"/>
        <end position="340"/>
    </location>
</feature>
<keyword evidence="2" id="KW-0472">Membrane</keyword>
<dbReference type="OrthoDB" id="2016402at2759"/>